<dbReference type="EMBL" id="JAAIUW010000013">
    <property type="protein sequence ID" value="KAF7802156.1"/>
    <property type="molecule type" value="Genomic_DNA"/>
</dbReference>
<dbReference type="AlphaFoldDB" id="A0A834SET9"/>
<name>A0A834SET9_9FABA</name>
<reference evidence="1" key="1">
    <citation type="submission" date="2020-09" db="EMBL/GenBank/DDBJ databases">
        <title>Genome-Enabled Discovery of Anthraquinone Biosynthesis in Senna tora.</title>
        <authorList>
            <person name="Kang S.-H."/>
            <person name="Pandey R.P."/>
            <person name="Lee C.-M."/>
            <person name="Sim J.-S."/>
            <person name="Jeong J.-T."/>
            <person name="Choi B.-S."/>
            <person name="Jung M."/>
            <person name="Ginzburg D."/>
            <person name="Zhao K."/>
            <person name="Won S.Y."/>
            <person name="Oh T.-J."/>
            <person name="Yu Y."/>
            <person name="Kim N.-H."/>
            <person name="Lee O.R."/>
            <person name="Lee T.-H."/>
            <person name="Bashyal P."/>
            <person name="Kim T.-S."/>
            <person name="Lee W.-H."/>
            <person name="Kawkins C."/>
            <person name="Kim C.-K."/>
            <person name="Kim J.S."/>
            <person name="Ahn B.O."/>
            <person name="Rhee S.Y."/>
            <person name="Sohng J.K."/>
        </authorList>
    </citation>
    <scope>NUCLEOTIDE SEQUENCE</scope>
    <source>
        <tissue evidence="1">Leaf</tissue>
    </source>
</reference>
<sequence>MTLLFKGQKEHQKKTLKVFKFLYNGEVEIAEEELCSFKKTPL</sequence>
<dbReference type="Proteomes" id="UP000634136">
    <property type="component" value="Unassembled WGS sequence"/>
</dbReference>
<organism evidence="1 2">
    <name type="scientific">Senna tora</name>
    <dbReference type="NCBI Taxonomy" id="362788"/>
    <lineage>
        <taxon>Eukaryota</taxon>
        <taxon>Viridiplantae</taxon>
        <taxon>Streptophyta</taxon>
        <taxon>Embryophyta</taxon>
        <taxon>Tracheophyta</taxon>
        <taxon>Spermatophyta</taxon>
        <taxon>Magnoliopsida</taxon>
        <taxon>eudicotyledons</taxon>
        <taxon>Gunneridae</taxon>
        <taxon>Pentapetalae</taxon>
        <taxon>rosids</taxon>
        <taxon>fabids</taxon>
        <taxon>Fabales</taxon>
        <taxon>Fabaceae</taxon>
        <taxon>Caesalpinioideae</taxon>
        <taxon>Cassia clade</taxon>
        <taxon>Senna</taxon>
    </lineage>
</organism>
<proteinExistence type="predicted"/>
<protein>
    <submittedName>
        <fullName evidence="1">Uncharacterized protein</fullName>
    </submittedName>
</protein>
<evidence type="ECO:0000313" key="1">
    <source>
        <dbReference type="EMBL" id="KAF7802156.1"/>
    </source>
</evidence>
<comment type="caution">
    <text evidence="1">The sequence shown here is derived from an EMBL/GenBank/DDBJ whole genome shotgun (WGS) entry which is preliminary data.</text>
</comment>
<evidence type="ECO:0000313" key="2">
    <source>
        <dbReference type="Proteomes" id="UP000634136"/>
    </source>
</evidence>
<gene>
    <name evidence="1" type="ORF">G2W53_041267</name>
</gene>
<accession>A0A834SET9</accession>
<keyword evidence="2" id="KW-1185">Reference proteome</keyword>